<evidence type="ECO:0000313" key="2">
    <source>
        <dbReference type="Proteomes" id="UP001211907"/>
    </source>
</evidence>
<dbReference type="Pfam" id="PF00227">
    <property type="entry name" value="Proteasome"/>
    <property type="match status" value="1"/>
</dbReference>
<dbReference type="SUPFAM" id="SSF56235">
    <property type="entry name" value="N-terminal nucleophile aminohydrolases (Ntn hydrolases)"/>
    <property type="match status" value="1"/>
</dbReference>
<feature type="non-terminal residue" evidence="1">
    <location>
        <position position="1"/>
    </location>
</feature>
<name>A0AAD5X8A5_9FUNG</name>
<gene>
    <name evidence="1" type="ORF">HK100_005143</name>
</gene>
<comment type="caution">
    <text evidence="1">The sequence shown here is derived from an EMBL/GenBank/DDBJ whole genome shotgun (WGS) entry which is preliminary data.</text>
</comment>
<evidence type="ECO:0000313" key="1">
    <source>
        <dbReference type="EMBL" id="KAJ3098236.1"/>
    </source>
</evidence>
<dbReference type="GO" id="GO:0051603">
    <property type="term" value="P:proteolysis involved in protein catabolic process"/>
    <property type="evidence" value="ECO:0007669"/>
    <property type="project" value="InterPro"/>
</dbReference>
<dbReference type="Proteomes" id="UP001211907">
    <property type="component" value="Unassembled WGS sequence"/>
</dbReference>
<protein>
    <submittedName>
        <fullName evidence="1">Uncharacterized protein</fullName>
    </submittedName>
</protein>
<sequence length="90" mass="9879">SSSIRYQLYHSDPSGNYSGWKATCIGANTANATALLENCPSKEAISLAVKVFAKTMDSASIYRAYTAKEIEKLLADEDVKKLLEEKEKDS</sequence>
<accession>A0AAD5X8A5</accession>
<organism evidence="1 2">
    <name type="scientific">Physocladia obscura</name>
    <dbReference type="NCBI Taxonomy" id="109957"/>
    <lineage>
        <taxon>Eukaryota</taxon>
        <taxon>Fungi</taxon>
        <taxon>Fungi incertae sedis</taxon>
        <taxon>Chytridiomycota</taxon>
        <taxon>Chytridiomycota incertae sedis</taxon>
        <taxon>Chytridiomycetes</taxon>
        <taxon>Chytridiales</taxon>
        <taxon>Chytriomycetaceae</taxon>
        <taxon>Physocladia</taxon>
    </lineage>
</organism>
<dbReference type="InterPro" id="IPR029055">
    <property type="entry name" value="Ntn_hydrolases_N"/>
</dbReference>
<dbReference type="EMBL" id="JADGJH010002438">
    <property type="protein sequence ID" value="KAJ3098236.1"/>
    <property type="molecule type" value="Genomic_DNA"/>
</dbReference>
<keyword evidence="2" id="KW-1185">Reference proteome</keyword>
<proteinExistence type="predicted"/>
<reference evidence="1" key="1">
    <citation type="submission" date="2020-05" db="EMBL/GenBank/DDBJ databases">
        <title>Phylogenomic resolution of chytrid fungi.</title>
        <authorList>
            <person name="Stajich J.E."/>
            <person name="Amses K."/>
            <person name="Simmons R."/>
            <person name="Seto K."/>
            <person name="Myers J."/>
            <person name="Bonds A."/>
            <person name="Quandt C.A."/>
            <person name="Barry K."/>
            <person name="Liu P."/>
            <person name="Grigoriev I."/>
            <person name="Longcore J.E."/>
            <person name="James T.Y."/>
        </authorList>
    </citation>
    <scope>NUCLEOTIDE SEQUENCE</scope>
    <source>
        <strain evidence="1">JEL0513</strain>
    </source>
</reference>
<dbReference type="AlphaFoldDB" id="A0AAD5X8A5"/>
<dbReference type="InterPro" id="IPR001353">
    <property type="entry name" value="Proteasome_sua/b"/>
</dbReference>
<dbReference type="GO" id="GO:0005839">
    <property type="term" value="C:proteasome core complex"/>
    <property type="evidence" value="ECO:0007669"/>
    <property type="project" value="InterPro"/>
</dbReference>
<dbReference type="Gene3D" id="3.60.20.10">
    <property type="entry name" value="Glutamine Phosphoribosylpyrophosphate, subunit 1, domain 1"/>
    <property type="match status" value="1"/>
</dbReference>